<keyword evidence="3" id="KW-1185">Reference proteome</keyword>
<reference evidence="2 3" key="1">
    <citation type="journal article" date="2021" name="Nat. Commun.">
        <title>Genetic determinants of endophytism in the Arabidopsis root mycobiome.</title>
        <authorList>
            <person name="Mesny F."/>
            <person name="Miyauchi S."/>
            <person name="Thiergart T."/>
            <person name="Pickel B."/>
            <person name="Atanasova L."/>
            <person name="Karlsson M."/>
            <person name="Huettel B."/>
            <person name="Barry K.W."/>
            <person name="Haridas S."/>
            <person name="Chen C."/>
            <person name="Bauer D."/>
            <person name="Andreopoulos W."/>
            <person name="Pangilinan J."/>
            <person name="LaButti K."/>
            <person name="Riley R."/>
            <person name="Lipzen A."/>
            <person name="Clum A."/>
            <person name="Drula E."/>
            <person name="Henrissat B."/>
            <person name="Kohler A."/>
            <person name="Grigoriev I.V."/>
            <person name="Martin F.M."/>
            <person name="Hacquard S."/>
        </authorList>
    </citation>
    <scope>NUCLEOTIDE SEQUENCE [LARGE SCALE GENOMIC DNA]</scope>
    <source>
        <strain evidence="2 3">MPI-CAGE-CH-0241</strain>
    </source>
</reference>
<dbReference type="PANTHER" id="PTHR45648:SF22">
    <property type="entry name" value="GDSL LIPASE_ACYLHYDROLASE FAMILY PROTEIN (AFU_ORTHOLOGUE AFUA_4G14700)"/>
    <property type="match status" value="1"/>
</dbReference>
<dbReference type="Proteomes" id="UP000777438">
    <property type="component" value="Unassembled WGS sequence"/>
</dbReference>
<dbReference type="EMBL" id="JAGPYM010000066">
    <property type="protein sequence ID" value="KAH6869781.1"/>
    <property type="molecule type" value="Genomic_DNA"/>
</dbReference>
<gene>
    <name evidence="2" type="ORF">B0T10DRAFT_593305</name>
</gene>
<proteinExistence type="predicted"/>
<evidence type="ECO:0008006" key="4">
    <source>
        <dbReference type="Google" id="ProtNLM"/>
    </source>
</evidence>
<dbReference type="AlphaFoldDB" id="A0A9P8VQP4"/>
<evidence type="ECO:0000313" key="3">
    <source>
        <dbReference type="Proteomes" id="UP000777438"/>
    </source>
</evidence>
<dbReference type="OrthoDB" id="1600564at2759"/>
<dbReference type="CDD" id="cd01846">
    <property type="entry name" value="fatty_acyltransferase_like"/>
    <property type="match status" value="1"/>
</dbReference>
<evidence type="ECO:0000256" key="1">
    <source>
        <dbReference type="ARBA" id="ARBA00022801"/>
    </source>
</evidence>
<evidence type="ECO:0000313" key="2">
    <source>
        <dbReference type="EMBL" id="KAH6869781.1"/>
    </source>
</evidence>
<dbReference type="Gene3D" id="3.40.50.1110">
    <property type="entry name" value="SGNH hydrolase"/>
    <property type="match status" value="1"/>
</dbReference>
<dbReference type="GO" id="GO:0016788">
    <property type="term" value="F:hydrolase activity, acting on ester bonds"/>
    <property type="evidence" value="ECO:0007669"/>
    <property type="project" value="InterPro"/>
</dbReference>
<dbReference type="InterPro" id="IPR051058">
    <property type="entry name" value="GDSL_Est/Lipase"/>
</dbReference>
<feature type="non-terminal residue" evidence="2">
    <location>
        <position position="1"/>
    </location>
</feature>
<sequence length="270" mass="30125">MVYSGDSYSRTGFHYNLTGLNSKKNPSTKNPLGNPSWPGKTSTGGANWVGYFGTKFNSTLTLLWNYASSGCVIDRAVVPPRLPKYLTFVDQVGFFNASIANRPEYAPWTPENSAVGIWFGINELGRTKYFPARNLTEVIPRMIESLGAQAQILHGIGLRNFAFLEIPPLGLVPGVRVLRDLDELKTGLYVSTFNYHLRKMVKSFDETNSDTKVSLIPVEDIFWDAVMRPEVYGAANSTCWSRQGRDCLWWDGFHPAQAIHSAIAHRVAEA</sequence>
<keyword evidence="1" id="KW-0378">Hydrolase</keyword>
<dbReference type="PANTHER" id="PTHR45648">
    <property type="entry name" value="GDSL LIPASE/ACYLHYDROLASE FAMILY PROTEIN (AFU_ORTHOLOGUE AFUA_4G14700)"/>
    <property type="match status" value="1"/>
</dbReference>
<organism evidence="2 3">
    <name type="scientific">Thelonectria olida</name>
    <dbReference type="NCBI Taxonomy" id="1576542"/>
    <lineage>
        <taxon>Eukaryota</taxon>
        <taxon>Fungi</taxon>
        <taxon>Dikarya</taxon>
        <taxon>Ascomycota</taxon>
        <taxon>Pezizomycotina</taxon>
        <taxon>Sordariomycetes</taxon>
        <taxon>Hypocreomycetidae</taxon>
        <taxon>Hypocreales</taxon>
        <taxon>Nectriaceae</taxon>
        <taxon>Thelonectria</taxon>
    </lineage>
</organism>
<protein>
    <recommendedName>
        <fullName evidence="4">Carbohydrate esterase family 16 protein</fullName>
    </recommendedName>
</protein>
<name>A0A9P8VQP4_9HYPO</name>
<dbReference type="SUPFAM" id="SSF52266">
    <property type="entry name" value="SGNH hydrolase"/>
    <property type="match status" value="1"/>
</dbReference>
<dbReference type="InterPro" id="IPR036514">
    <property type="entry name" value="SGNH_hydro_sf"/>
</dbReference>
<accession>A0A9P8VQP4</accession>
<comment type="caution">
    <text evidence="2">The sequence shown here is derived from an EMBL/GenBank/DDBJ whole genome shotgun (WGS) entry which is preliminary data.</text>
</comment>
<dbReference type="Pfam" id="PF00657">
    <property type="entry name" value="Lipase_GDSL"/>
    <property type="match status" value="1"/>
</dbReference>
<dbReference type="InterPro" id="IPR001087">
    <property type="entry name" value="GDSL"/>
</dbReference>